<keyword evidence="4" id="KW-0479">Metal-binding</keyword>
<organism evidence="11">
    <name type="scientific">Flavobacterium sp. WC2409</name>
    <dbReference type="NCBI Taxonomy" id="3234139"/>
    <lineage>
        <taxon>Bacteria</taxon>
        <taxon>Pseudomonadati</taxon>
        <taxon>Bacteroidota</taxon>
        <taxon>Flavobacteriia</taxon>
        <taxon>Flavobacteriales</taxon>
        <taxon>Flavobacteriaceae</taxon>
        <taxon>Flavobacterium</taxon>
    </lineage>
</organism>
<evidence type="ECO:0000256" key="6">
    <source>
        <dbReference type="ARBA" id="ARBA00022918"/>
    </source>
</evidence>
<feature type="domain" description="Reverse transcriptase" evidence="10">
    <location>
        <begin position="58"/>
        <end position="268"/>
    </location>
</feature>
<dbReference type="GO" id="GO:0003964">
    <property type="term" value="F:RNA-directed DNA polymerase activity"/>
    <property type="evidence" value="ECO:0007669"/>
    <property type="project" value="UniProtKB-KW"/>
</dbReference>
<keyword evidence="7" id="KW-0051">Antiviral defense</keyword>
<dbReference type="PROSITE" id="PS50878">
    <property type="entry name" value="RT_POL"/>
    <property type="match status" value="1"/>
</dbReference>
<keyword evidence="5" id="KW-0460">Magnesium</keyword>
<dbReference type="GO" id="GO:0003723">
    <property type="term" value="F:RNA binding"/>
    <property type="evidence" value="ECO:0007669"/>
    <property type="project" value="InterPro"/>
</dbReference>
<reference evidence="11" key="1">
    <citation type="submission" date="2024-07" db="EMBL/GenBank/DDBJ databases">
        <authorList>
            <person name="Biller S.J."/>
        </authorList>
    </citation>
    <scope>NUCLEOTIDE SEQUENCE</scope>
    <source>
        <strain evidence="11">WC2409</strain>
    </source>
</reference>
<keyword evidence="6 11" id="KW-0695">RNA-directed DNA polymerase</keyword>
<keyword evidence="2" id="KW-0808">Transferase</keyword>
<dbReference type="CDD" id="cd03487">
    <property type="entry name" value="RT_Bac_retron_II"/>
    <property type="match status" value="1"/>
</dbReference>
<evidence type="ECO:0000256" key="8">
    <source>
        <dbReference type="ARBA" id="ARBA00034120"/>
    </source>
</evidence>
<dbReference type="InterPro" id="IPR043502">
    <property type="entry name" value="DNA/RNA_pol_sf"/>
</dbReference>
<dbReference type="PANTHER" id="PTHR34047">
    <property type="entry name" value="NUCLEAR INTRON MATURASE 1, MITOCHONDRIAL-RELATED"/>
    <property type="match status" value="1"/>
</dbReference>
<comment type="similarity">
    <text evidence="8">Belongs to the bacterial reverse transcriptase family.</text>
</comment>
<evidence type="ECO:0000256" key="3">
    <source>
        <dbReference type="ARBA" id="ARBA00022695"/>
    </source>
</evidence>
<proteinExistence type="inferred from homology"/>
<dbReference type="GO" id="GO:0046872">
    <property type="term" value="F:metal ion binding"/>
    <property type="evidence" value="ECO:0007669"/>
    <property type="project" value="UniProtKB-KW"/>
</dbReference>
<dbReference type="NCBIfam" id="NF038233">
    <property type="entry name" value="retron_St85_RT"/>
    <property type="match status" value="1"/>
</dbReference>
<evidence type="ECO:0000259" key="10">
    <source>
        <dbReference type="PROSITE" id="PS50878"/>
    </source>
</evidence>
<comment type="catalytic activity">
    <reaction evidence="9">
        <text>DNA(n) + a 2'-deoxyribonucleoside 5'-triphosphate = DNA(n+1) + diphosphate</text>
        <dbReference type="Rhea" id="RHEA:22508"/>
        <dbReference type="Rhea" id="RHEA-COMP:17339"/>
        <dbReference type="Rhea" id="RHEA-COMP:17340"/>
        <dbReference type="ChEBI" id="CHEBI:33019"/>
        <dbReference type="ChEBI" id="CHEBI:61560"/>
        <dbReference type="ChEBI" id="CHEBI:173112"/>
        <dbReference type="EC" id="2.7.7.49"/>
    </reaction>
</comment>
<sequence length="354" mass="41049">MTEEYQIEIAKWSDFITKNIRGKKSQEALTLYVQNIIVHNAPVIIDFNHLAELLGIQKEILASIVMKSSSFYYNFEIPKRNGGSRQISAPYPVLLHAQRWIYENILIQQPLHTSSKGFVKNVSIVDNAKEHLNQKCLLKMDIENFFPSIKINRIISIFRNLGYTKKISYYLASICCSNQELPQGAATSPTLSNIIAKRLDYRLNGFANKFHLKYTRYADDFTFSGETIPYKLISYIEKIVKEEGFVVKADKTKLLSEKKQKIITGISISSGKLTIPKKTKREVRKNIHFVLTKGLFVHQKHIKSYDPIYLERLLGYLFFWYSVEPNNSFVLNSIRELKNYSKKLDSEYTLYKNG</sequence>
<protein>
    <recommendedName>
        <fullName evidence="1">RNA-directed DNA polymerase</fullName>
        <ecNumber evidence="1">2.7.7.49</ecNumber>
    </recommendedName>
</protein>
<accession>A0AB39W3Q8</accession>
<keyword evidence="3" id="KW-0548">Nucleotidyltransferase</keyword>
<gene>
    <name evidence="11" type="ORF">AB3G34_13845</name>
</gene>
<evidence type="ECO:0000256" key="9">
    <source>
        <dbReference type="ARBA" id="ARBA00048173"/>
    </source>
</evidence>
<evidence type="ECO:0000256" key="4">
    <source>
        <dbReference type="ARBA" id="ARBA00022723"/>
    </source>
</evidence>
<dbReference type="Pfam" id="PF00078">
    <property type="entry name" value="RVT_1"/>
    <property type="match status" value="1"/>
</dbReference>
<dbReference type="PRINTS" id="PR00866">
    <property type="entry name" value="RNADNAPOLMS"/>
</dbReference>
<evidence type="ECO:0000256" key="5">
    <source>
        <dbReference type="ARBA" id="ARBA00022842"/>
    </source>
</evidence>
<dbReference type="InterPro" id="IPR000123">
    <property type="entry name" value="Reverse_transcriptase_msDNA"/>
</dbReference>
<dbReference type="PANTHER" id="PTHR34047:SF7">
    <property type="entry name" value="RNA-DIRECTED DNA POLYMERASE"/>
    <property type="match status" value="1"/>
</dbReference>
<evidence type="ECO:0000313" key="11">
    <source>
        <dbReference type="EMBL" id="XDU94962.1"/>
    </source>
</evidence>
<dbReference type="InterPro" id="IPR000477">
    <property type="entry name" value="RT_dom"/>
</dbReference>
<dbReference type="EMBL" id="CP165625">
    <property type="protein sequence ID" value="XDU94962.1"/>
    <property type="molecule type" value="Genomic_DNA"/>
</dbReference>
<dbReference type="SUPFAM" id="SSF56672">
    <property type="entry name" value="DNA/RNA polymerases"/>
    <property type="match status" value="1"/>
</dbReference>
<evidence type="ECO:0000256" key="2">
    <source>
        <dbReference type="ARBA" id="ARBA00022679"/>
    </source>
</evidence>
<dbReference type="EC" id="2.7.7.49" evidence="1"/>
<dbReference type="InterPro" id="IPR051083">
    <property type="entry name" value="GrpII_Intron_Splice-Mob/Def"/>
</dbReference>
<dbReference type="RefSeq" id="WP_369752780.1">
    <property type="nucleotide sequence ID" value="NZ_CP165625.1"/>
</dbReference>
<name>A0AB39W3Q8_9FLAO</name>
<dbReference type="GO" id="GO:0051607">
    <property type="term" value="P:defense response to virus"/>
    <property type="evidence" value="ECO:0007669"/>
    <property type="project" value="UniProtKB-KW"/>
</dbReference>
<evidence type="ECO:0000256" key="1">
    <source>
        <dbReference type="ARBA" id="ARBA00012493"/>
    </source>
</evidence>
<dbReference type="AlphaFoldDB" id="A0AB39W3Q8"/>
<evidence type="ECO:0000256" key="7">
    <source>
        <dbReference type="ARBA" id="ARBA00023118"/>
    </source>
</evidence>